<organism evidence="3 4">
    <name type="scientific">Mumia zhuanghuii</name>
    <dbReference type="NCBI Taxonomy" id="2585211"/>
    <lineage>
        <taxon>Bacteria</taxon>
        <taxon>Bacillati</taxon>
        <taxon>Actinomycetota</taxon>
        <taxon>Actinomycetes</taxon>
        <taxon>Propionibacteriales</taxon>
        <taxon>Nocardioidaceae</taxon>
        <taxon>Mumia</taxon>
    </lineage>
</organism>
<keyword evidence="2" id="KW-0812">Transmembrane</keyword>
<dbReference type="Gene3D" id="3.40.50.1000">
    <property type="entry name" value="HAD superfamily/HAD-like"/>
    <property type="match status" value="1"/>
</dbReference>
<feature type="transmembrane region" description="Helical" evidence="2">
    <location>
        <begin position="60"/>
        <end position="77"/>
    </location>
</feature>
<dbReference type="PANTHER" id="PTHR43520:SF8">
    <property type="entry name" value="P-TYPE CU(+) TRANSPORTER"/>
    <property type="match status" value="1"/>
</dbReference>
<evidence type="ECO:0000256" key="2">
    <source>
        <dbReference type="SAM" id="Phobius"/>
    </source>
</evidence>
<keyword evidence="1" id="KW-1278">Translocase</keyword>
<dbReference type="Proteomes" id="UP000307768">
    <property type="component" value="Unassembled WGS sequence"/>
</dbReference>
<dbReference type="InterPro" id="IPR023299">
    <property type="entry name" value="ATPase_P-typ_cyto_dom_N"/>
</dbReference>
<keyword evidence="2" id="KW-1133">Transmembrane helix</keyword>
<evidence type="ECO:0000313" key="4">
    <source>
        <dbReference type="Proteomes" id="UP000307768"/>
    </source>
</evidence>
<accession>A0A5Q6RWZ5</accession>
<keyword evidence="2" id="KW-0472">Membrane</keyword>
<feature type="transmembrane region" description="Helical" evidence="2">
    <location>
        <begin position="174"/>
        <end position="195"/>
    </location>
</feature>
<proteinExistence type="predicted"/>
<dbReference type="Gene3D" id="3.40.1110.10">
    <property type="entry name" value="Calcium-transporting ATPase, cytoplasmic domain N"/>
    <property type="match status" value="1"/>
</dbReference>
<protein>
    <submittedName>
        <fullName evidence="3">HAD family hydrolase</fullName>
    </submittedName>
</protein>
<dbReference type="OrthoDB" id="3748306at2"/>
<dbReference type="Pfam" id="PF00702">
    <property type="entry name" value="Hydrolase"/>
    <property type="match status" value="1"/>
</dbReference>
<sequence length="511" mass="52135">MTTAPTDTRAPHDRRTRLAVHRPSASPAARMALGAVAVVAVGVVLLCSTPVVRFPSWREVVVAAGSAVSLWCVWSLRAELTGEVRHRRVGLVTLSLVAVVVASAWSIGALAAGGPTLDLGVAAVVGVVILACHGIRREAAVGPTPVPRWFVPAALAVAVATVGVWIAIDARPTRALAAGVAVTIAACPGAVGLALPAAYRFGTRRGDALGVAIDDAATLAVSQRIDTLVLDGLRTFATGKRVASVDPVHSDHERNIRWFAGALEHASDNPVGKAIAKLSARGRLSGVRTHPGLGMSGSVDRHPVRVGRPDWVGIDATERVGITVGVEVDARPLGTITVVDAVRPTSAPAVAALRTLGVDPVLVTTADPLTAKDLAEQLGIDRVVAEAGPTTTADLVSDLRNEGRAVALLADAPEDAESSSVELVLAVGDPPAPVTVTLAEGDVAEAVTALSLARTIDTQSRSTLRVATAYTAGAVAVAAVGLLPPMGASLALAASSLIVLASAARLRRFSV</sequence>
<dbReference type="EMBL" id="VDFQ02000003">
    <property type="protein sequence ID" value="KAA1422595.1"/>
    <property type="molecule type" value="Genomic_DNA"/>
</dbReference>
<dbReference type="GO" id="GO:0055070">
    <property type="term" value="P:copper ion homeostasis"/>
    <property type="evidence" value="ECO:0007669"/>
    <property type="project" value="TreeGrafter"/>
</dbReference>
<keyword evidence="3" id="KW-0378">Hydrolase</keyword>
<dbReference type="GO" id="GO:0043682">
    <property type="term" value="F:P-type divalent copper transporter activity"/>
    <property type="evidence" value="ECO:0007669"/>
    <property type="project" value="TreeGrafter"/>
</dbReference>
<feature type="transmembrane region" description="Helical" evidence="2">
    <location>
        <begin position="31"/>
        <end position="54"/>
    </location>
</feature>
<dbReference type="InterPro" id="IPR023214">
    <property type="entry name" value="HAD_sf"/>
</dbReference>
<comment type="caution">
    <text evidence="3">The sequence shown here is derived from an EMBL/GenBank/DDBJ whole genome shotgun (WGS) entry which is preliminary data.</text>
</comment>
<feature type="transmembrane region" description="Helical" evidence="2">
    <location>
        <begin position="149"/>
        <end position="168"/>
    </location>
</feature>
<dbReference type="InterPro" id="IPR036412">
    <property type="entry name" value="HAD-like_sf"/>
</dbReference>
<dbReference type="RefSeq" id="WP_149769545.1">
    <property type="nucleotide sequence ID" value="NZ_VDFQ02000003.1"/>
</dbReference>
<evidence type="ECO:0000256" key="1">
    <source>
        <dbReference type="ARBA" id="ARBA00022967"/>
    </source>
</evidence>
<reference evidence="3 4" key="1">
    <citation type="submission" date="2019-09" db="EMBL/GenBank/DDBJ databases">
        <title>Mumia zhuanghuii sp. nov. isolated from the intestinal contents of plateau pika (Ochotona curzoniae) in the Qinghai-Tibet plateau of China.</title>
        <authorList>
            <person name="Tian Z."/>
        </authorList>
    </citation>
    <scope>NUCLEOTIDE SEQUENCE [LARGE SCALE GENOMIC DNA]</scope>
    <source>
        <strain evidence="4">350</strain>
    </source>
</reference>
<dbReference type="SUPFAM" id="SSF56784">
    <property type="entry name" value="HAD-like"/>
    <property type="match status" value="1"/>
</dbReference>
<gene>
    <name evidence="3" type="ORF">FE697_010385</name>
</gene>
<name>A0A5Q6RWZ5_9ACTN</name>
<dbReference type="PANTHER" id="PTHR43520">
    <property type="entry name" value="ATP7, ISOFORM B"/>
    <property type="match status" value="1"/>
</dbReference>
<dbReference type="AlphaFoldDB" id="A0A5Q6RWZ5"/>
<dbReference type="GO" id="GO:0000166">
    <property type="term" value="F:nucleotide binding"/>
    <property type="evidence" value="ECO:0007669"/>
    <property type="project" value="InterPro"/>
</dbReference>
<dbReference type="GO" id="GO:0016787">
    <property type="term" value="F:hydrolase activity"/>
    <property type="evidence" value="ECO:0007669"/>
    <property type="project" value="UniProtKB-KW"/>
</dbReference>
<feature type="transmembrane region" description="Helical" evidence="2">
    <location>
        <begin position="89"/>
        <end position="113"/>
    </location>
</feature>
<evidence type="ECO:0000313" key="3">
    <source>
        <dbReference type="EMBL" id="KAA1422595.1"/>
    </source>
</evidence>
<dbReference type="GO" id="GO:0005507">
    <property type="term" value="F:copper ion binding"/>
    <property type="evidence" value="ECO:0007669"/>
    <property type="project" value="TreeGrafter"/>
</dbReference>
<dbReference type="GO" id="GO:0016020">
    <property type="term" value="C:membrane"/>
    <property type="evidence" value="ECO:0007669"/>
    <property type="project" value="TreeGrafter"/>
</dbReference>
<dbReference type="SUPFAM" id="SSF81660">
    <property type="entry name" value="Metal cation-transporting ATPase, ATP-binding domain N"/>
    <property type="match status" value="1"/>
</dbReference>